<proteinExistence type="predicted"/>
<keyword evidence="1" id="KW-0732">Signal</keyword>
<organism evidence="2 3">
    <name type="scientific">Lithospermum erythrorhizon</name>
    <name type="common">Purple gromwell</name>
    <name type="synonym">Lithospermum officinale var. erythrorhizon</name>
    <dbReference type="NCBI Taxonomy" id="34254"/>
    <lineage>
        <taxon>Eukaryota</taxon>
        <taxon>Viridiplantae</taxon>
        <taxon>Streptophyta</taxon>
        <taxon>Embryophyta</taxon>
        <taxon>Tracheophyta</taxon>
        <taxon>Spermatophyta</taxon>
        <taxon>Magnoliopsida</taxon>
        <taxon>eudicotyledons</taxon>
        <taxon>Gunneridae</taxon>
        <taxon>Pentapetalae</taxon>
        <taxon>asterids</taxon>
        <taxon>lamiids</taxon>
        <taxon>Boraginales</taxon>
        <taxon>Boraginaceae</taxon>
        <taxon>Boraginoideae</taxon>
        <taxon>Lithospermeae</taxon>
        <taxon>Lithospermum</taxon>
    </lineage>
</organism>
<dbReference type="AlphaFoldDB" id="A0AAV3REZ8"/>
<dbReference type="Proteomes" id="UP001454036">
    <property type="component" value="Unassembled WGS sequence"/>
</dbReference>
<evidence type="ECO:0000313" key="3">
    <source>
        <dbReference type="Proteomes" id="UP001454036"/>
    </source>
</evidence>
<reference evidence="2 3" key="1">
    <citation type="submission" date="2024-01" db="EMBL/GenBank/DDBJ databases">
        <title>The complete chloroplast genome sequence of Lithospermum erythrorhizon: insights into the phylogenetic relationship among Boraginaceae species and the maternal lineages of purple gromwells.</title>
        <authorList>
            <person name="Okada T."/>
            <person name="Watanabe K."/>
        </authorList>
    </citation>
    <scope>NUCLEOTIDE SEQUENCE [LARGE SCALE GENOMIC DNA]</scope>
</reference>
<comment type="caution">
    <text evidence="2">The sequence shown here is derived from an EMBL/GenBank/DDBJ whole genome shotgun (WGS) entry which is preliminary data.</text>
</comment>
<gene>
    <name evidence="2" type="ORF">LIER_27696</name>
</gene>
<feature type="signal peptide" evidence="1">
    <location>
        <begin position="1"/>
        <end position="25"/>
    </location>
</feature>
<protein>
    <submittedName>
        <fullName evidence="2">Uncharacterized protein</fullName>
    </submittedName>
</protein>
<keyword evidence="3" id="KW-1185">Reference proteome</keyword>
<feature type="chain" id="PRO_5043416418" evidence="1">
    <location>
        <begin position="26"/>
        <end position="132"/>
    </location>
</feature>
<evidence type="ECO:0000313" key="2">
    <source>
        <dbReference type="EMBL" id="GAA0174266.1"/>
    </source>
</evidence>
<sequence>MKLYTIIIIYNLCICISFMANSCTSHQVNEQGDKVVEFQVPSLLPRKLKINEEAIMVKDSGKKDVVYKPLFNKQDVASPGNVETKEFHAKKGTLNKIDEAKEAEYFTIMDYRHFKKRRPIHNKSQPSSATSP</sequence>
<dbReference type="EMBL" id="BAABME010008994">
    <property type="protein sequence ID" value="GAA0174266.1"/>
    <property type="molecule type" value="Genomic_DNA"/>
</dbReference>
<evidence type="ECO:0000256" key="1">
    <source>
        <dbReference type="SAM" id="SignalP"/>
    </source>
</evidence>
<accession>A0AAV3REZ8</accession>
<name>A0AAV3REZ8_LITER</name>